<dbReference type="CDD" id="cd02850">
    <property type="entry name" value="E_set_Cellulase_N"/>
    <property type="match status" value="1"/>
</dbReference>
<reference evidence="7" key="2">
    <citation type="submission" date="2017-05" db="EMBL/GenBank/DDBJ databases">
        <authorList>
            <consortium name="The Broad Institute Genomics Platform"/>
            <consortium name="The Broad Institute Genomic Center for Infectious Diseases"/>
            <person name="Earl A."/>
            <person name="Manson A."/>
            <person name="Schwartman J."/>
            <person name="Gilmore M."/>
            <person name="Abouelleil A."/>
            <person name="Cao P."/>
            <person name="Chapman S."/>
            <person name="Cusick C."/>
            <person name="Shea T."/>
            <person name="Young S."/>
            <person name="Neafsey D."/>
            <person name="Nusbaum C."/>
            <person name="Birren B."/>
        </authorList>
    </citation>
    <scope>NUCLEOTIDE SEQUENCE</scope>
    <source>
        <strain evidence="7">9E7_DIV0242</strain>
    </source>
</reference>
<evidence type="ECO:0000256" key="1">
    <source>
        <dbReference type="ARBA" id="ARBA00007072"/>
    </source>
</evidence>
<feature type="domain" description="Glycoside hydrolase family 9" evidence="4">
    <location>
        <begin position="311"/>
        <end position="734"/>
    </location>
</feature>
<evidence type="ECO:0000313" key="7">
    <source>
        <dbReference type="EMBL" id="WYJ89451.1"/>
    </source>
</evidence>
<evidence type="ECO:0000259" key="4">
    <source>
        <dbReference type="Pfam" id="PF00759"/>
    </source>
</evidence>
<dbReference type="InterPro" id="IPR014756">
    <property type="entry name" value="Ig_E-set"/>
</dbReference>
<dbReference type="Gene3D" id="2.60.40.10">
    <property type="entry name" value="Immunoglobulins"/>
    <property type="match status" value="1"/>
</dbReference>
<organism evidence="6">
    <name type="scientific">Candidatus Enterococcus clewellii</name>
    <dbReference type="NCBI Taxonomy" id="1834193"/>
    <lineage>
        <taxon>Bacteria</taxon>
        <taxon>Bacillati</taxon>
        <taxon>Bacillota</taxon>
        <taxon>Bacilli</taxon>
        <taxon>Lactobacillales</taxon>
        <taxon>Enterococcaceae</taxon>
        <taxon>Enterococcus</taxon>
    </lineage>
</organism>
<dbReference type="GO" id="GO:0000272">
    <property type="term" value="P:polysaccharide catabolic process"/>
    <property type="evidence" value="ECO:0007669"/>
    <property type="project" value="UniProtKB-KW"/>
</dbReference>
<dbReference type="InterPro" id="IPR008928">
    <property type="entry name" value="6-hairpin_glycosidase_sf"/>
</dbReference>
<proteinExistence type="inferred from homology"/>
<keyword evidence="8" id="KW-1185">Reference proteome</keyword>
<dbReference type="Proteomes" id="UP000195141">
    <property type="component" value="Chromosome"/>
</dbReference>
<dbReference type="SUPFAM" id="SSF81296">
    <property type="entry name" value="E set domains"/>
    <property type="match status" value="1"/>
</dbReference>
<dbReference type="InterPro" id="IPR001701">
    <property type="entry name" value="Glyco_hydro_9"/>
</dbReference>
<feature type="domain" description="Cellulase Ig-like" evidence="5">
    <location>
        <begin position="219"/>
        <end position="293"/>
    </location>
</feature>
<dbReference type="AlphaFoldDB" id="A0A242KDX6"/>
<dbReference type="EMBL" id="NGMM01000001">
    <property type="protein sequence ID" value="OTP19371.1"/>
    <property type="molecule type" value="Genomic_DNA"/>
</dbReference>
<evidence type="ECO:0000256" key="3">
    <source>
        <dbReference type="ARBA" id="ARBA00023326"/>
    </source>
</evidence>
<evidence type="ECO:0000259" key="5">
    <source>
        <dbReference type="Pfam" id="PF02927"/>
    </source>
</evidence>
<gene>
    <name evidence="7" type="ORF">A5888_001173</name>
    <name evidence="6" type="ORF">A5888_001188</name>
</gene>
<dbReference type="OrthoDB" id="9758662at2"/>
<evidence type="ECO:0000256" key="2">
    <source>
        <dbReference type="ARBA" id="ARBA00023277"/>
    </source>
</evidence>
<comment type="similarity">
    <text evidence="1">Belongs to the glycosyl hydrolase 9 (cellulase E) family.</text>
</comment>
<dbReference type="SUPFAM" id="SSF48208">
    <property type="entry name" value="Six-hairpin glycosidases"/>
    <property type="match status" value="1"/>
</dbReference>
<sequence>MHDMEKQLKASGYIHRPLPLDHSRSYEKQQLEKEEIVQRRTLVSENVQWQHFGRGRLEANRSFVTLISDTRYDSWPDGAPEDGDYVNFGEVGARLAIDREDWTDYTQIKLCVAAECKNVINPTITITLENDGEIKIPDIYNREGTHVINLEGQEKHTYVLDISNLPRDTVTGIRIFSGANGSYSNLAGQLHYTISDLYLEENRKNTSAKGWQAPRKEIIYSHIGYHSTFKKTAIINKEDFSECIFEVRAENGDQLVVEKEILVIETETGSFGLLDFSEVKETGTYFLQIGEVKTPPFLIDDFSTLTTSSVWKSLNFIFCERCGCPVHGIHGTCHEDLTTEYKGTLVNFSGGWHDAGDLSQQLIQTAEVTASLFEAADAVKENELLSIRLLEEGEWGIDFILKTRLDEGDRMTSVGVTRWTDNRIGNMDDAVPRIHNSPYDNFLITGLLAKIITVLPEGHPLKETLLQVVKEDYDYAMAGFEKTGFIHEPIFWEHTYSTSKSTFLATMAWTSALMYQLFTEDRYQEEAVRCFDELQQCQEKEGLLLTDGTLLKGMFYRDDKRRVFQHFNHQAREHLYAQAFEEMMTAFPVHQKYGEWVQAAREYGAYLEYLAAFTEPYPMFASGIYREDEWQDKESFYKQHLLVSDEAEESYQKQLKQGIEIGKGLYIKRFPIWFSFRGNNAILLSMGKSAAIIGRLINNQTLLDRGHQQLQWMVGKNPFGQSMVYGEGYNYPQQYSVSSGEITGEMPVGMQTFGDEDQPYWPQFNNATYKEVWVGVAGKWLSLTAELINYENDTRR</sequence>
<reference evidence="6" key="1">
    <citation type="submission" date="2017-05" db="EMBL/GenBank/DDBJ databases">
        <title>The Genome Sequence of Enterococcus sp. 9E7_DIV0242.</title>
        <authorList>
            <consortium name="The Broad Institute Genomics Platform"/>
            <consortium name="The Broad Institute Genomic Center for Infectious Diseases"/>
            <person name="Earl A."/>
            <person name="Manson A."/>
            <person name="Schwartman J."/>
            <person name="Gilmore M."/>
            <person name="Abouelleil A."/>
            <person name="Cao P."/>
            <person name="Chapman S."/>
            <person name="Cusick C."/>
            <person name="Shea T."/>
            <person name="Young S."/>
            <person name="Neafsey D."/>
            <person name="Nusbaum C."/>
            <person name="Birren B."/>
        </authorList>
    </citation>
    <scope>NUCLEOTIDE SEQUENCE [LARGE SCALE GENOMIC DNA]</scope>
    <source>
        <strain evidence="6">9E7_DIV0242</strain>
    </source>
</reference>
<keyword evidence="2" id="KW-0119">Carbohydrate metabolism</keyword>
<name>A0A242KDX6_9ENTE</name>
<dbReference type="GO" id="GO:0008810">
    <property type="term" value="F:cellulase activity"/>
    <property type="evidence" value="ECO:0007669"/>
    <property type="project" value="InterPro"/>
</dbReference>
<dbReference type="EMBL" id="CP147247">
    <property type="protein sequence ID" value="WYJ89451.1"/>
    <property type="molecule type" value="Genomic_DNA"/>
</dbReference>
<keyword evidence="3" id="KW-0624">Polysaccharide degradation</keyword>
<evidence type="ECO:0000313" key="6">
    <source>
        <dbReference type="EMBL" id="OTP19371.1"/>
    </source>
</evidence>
<reference evidence="7" key="3">
    <citation type="submission" date="2024-03" db="EMBL/GenBank/DDBJ databases">
        <title>The Genome Sequence of Enterococcus sp. DIV0242b.</title>
        <authorList>
            <consortium name="The Broad Institute Genomics Platform"/>
            <consortium name="The Broad Institute Microbial Omics Core"/>
            <consortium name="The Broad Institute Genomic Center for Infectious Diseases"/>
            <person name="Earl A."/>
            <person name="Manson A."/>
            <person name="Gilmore M."/>
            <person name="Schwartman J."/>
            <person name="Shea T."/>
            <person name="Abouelleil A."/>
            <person name="Cao P."/>
            <person name="Chapman S."/>
            <person name="Cusick C."/>
            <person name="Young S."/>
            <person name="Neafsey D."/>
            <person name="Nusbaum C."/>
            <person name="Birren B."/>
        </authorList>
    </citation>
    <scope>NUCLEOTIDE SEQUENCE</scope>
    <source>
        <strain evidence="7">9E7_DIV0242</strain>
    </source>
</reference>
<dbReference type="Pfam" id="PF00759">
    <property type="entry name" value="Glyco_hydro_9"/>
    <property type="match status" value="1"/>
</dbReference>
<accession>A0A242KDX6</accession>
<dbReference type="InterPro" id="IPR004197">
    <property type="entry name" value="Cellulase_Ig-like"/>
</dbReference>
<dbReference type="InterPro" id="IPR012341">
    <property type="entry name" value="6hp_glycosidase-like_sf"/>
</dbReference>
<dbReference type="Pfam" id="PF02927">
    <property type="entry name" value="CelD_N"/>
    <property type="match status" value="1"/>
</dbReference>
<protein>
    <submittedName>
        <fullName evidence="6">Uncharacterized protein</fullName>
    </submittedName>
</protein>
<dbReference type="Gene3D" id="1.50.10.10">
    <property type="match status" value="1"/>
</dbReference>
<dbReference type="InterPro" id="IPR013783">
    <property type="entry name" value="Ig-like_fold"/>
</dbReference>
<dbReference type="RefSeq" id="WP_086348253.1">
    <property type="nucleotide sequence ID" value="NZ_CP147247.1"/>
</dbReference>
<evidence type="ECO:0000313" key="8">
    <source>
        <dbReference type="Proteomes" id="UP000195141"/>
    </source>
</evidence>